<dbReference type="RefSeq" id="WP_219875905.1">
    <property type="nucleotide sequence ID" value="NZ_JAHYXK010000002.1"/>
</dbReference>
<gene>
    <name evidence="5" type="ORF">K0O23_02965</name>
</gene>
<evidence type="ECO:0000259" key="4">
    <source>
        <dbReference type="PROSITE" id="PS51898"/>
    </source>
</evidence>
<dbReference type="InterPro" id="IPR011010">
    <property type="entry name" value="DNA_brk_join_enz"/>
</dbReference>
<keyword evidence="3" id="KW-0233">DNA recombination</keyword>
<dbReference type="Pfam" id="PF00589">
    <property type="entry name" value="Phage_integrase"/>
    <property type="match status" value="1"/>
</dbReference>
<evidence type="ECO:0000256" key="3">
    <source>
        <dbReference type="ARBA" id="ARBA00023172"/>
    </source>
</evidence>
<comment type="caution">
    <text evidence="5">The sequence shown here is derived from an EMBL/GenBank/DDBJ whole genome shotgun (WGS) entry which is preliminary data.</text>
</comment>
<dbReference type="PANTHER" id="PTHR30349">
    <property type="entry name" value="PHAGE INTEGRASE-RELATED"/>
    <property type="match status" value="1"/>
</dbReference>
<keyword evidence="6" id="KW-1185">Reference proteome</keyword>
<dbReference type="InterPro" id="IPR025269">
    <property type="entry name" value="SAM-like_dom"/>
</dbReference>
<dbReference type="Pfam" id="PF17293">
    <property type="entry name" value="Arm-DNA-bind_5"/>
    <property type="match status" value="1"/>
</dbReference>
<reference evidence="5 6" key="1">
    <citation type="journal article" date="2016" name="Int. J. Syst. Evol. Microbiol.">
        <title>Pontibacter aydingkolensis sp. nov., isolated from soil of a salt lake.</title>
        <authorList>
            <person name="Osman G."/>
            <person name="Zhang T."/>
            <person name="Lou K."/>
            <person name="Gao Y."/>
            <person name="Chang W."/>
            <person name="Lin Q."/>
            <person name="Yang H.M."/>
            <person name="Huo X.D."/>
            <person name="Wang N."/>
        </authorList>
    </citation>
    <scope>NUCLEOTIDE SEQUENCE [LARGE SCALE GENOMIC DNA]</scope>
    <source>
        <strain evidence="5 6">KACC 19255</strain>
    </source>
</reference>
<dbReference type="PANTHER" id="PTHR30349:SF64">
    <property type="entry name" value="PROPHAGE INTEGRASE INTD-RELATED"/>
    <property type="match status" value="1"/>
</dbReference>
<proteinExistence type="inferred from homology"/>
<evidence type="ECO:0000256" key="1">
    <source>
        <dbReference type="ARBA" id="ARBA00008857"/>
    </source>
</evidence>
<feature type="domain" description="Tyr recombinase" evidence="4">
    <location>
        <begin position="231"/>
        <end position="424"/>
    </location>
</feature>
<evidence type="ECO:0000256" key="2">
    <source>
        <dbReference type="ARBA" id="ARBA00023125"/>
    </source>
</evidence>
<dbReference type="EMBL" id="JAHYXK010000002">
    <property type="protein sequence ID" value="MBW7466013.1"/>
    <property type="molecule type" value="Genomic_DNA"/>
</dbReference>
<dbReference type="InterPro" id="IPR050090">
    <property type="entry name" value="Tyrosine_recombinase_XerCD"/>
</dbReference>
<dbReference type="Proteomes" id="UP000813018">
    <property type="component" value="Unassembled WGS sequence"/>
</dbReference>
<evidence type="ECO:0000313" key="5">
    <source>
        <dbReference type="EMBL" id="MBW7466013.1"/>
    </source>
</evidence>
<dbReference type="InterPro" id="IPR035386">
    <property type="entry name" value="Arm-DNA-bind_5"/>
</dbReference>
<dbReference type="Gene3D" id="1.10.150.130">
    <property type="match status" value="1"/>
</dbReference>
<protein>
    <submittedName>
        <fullName evidence="5">Site-specific integrase</fullName>
    </submittedName>
</protein>
<sequence>MQDAFTQIILDTRRALKDGSYPIKLRVTYQRKQKYYPTGINMSREEFEKMNSARPGRDLKDVKLELQDQEQKAAKVIEKLLSFSFEEFERRLQRNGSPNEVFSAFDTAIARLRKAGRAATADNYESARNSLRGFVSGKASTSRKGMTKKQITILLEEEKDKTVPLPFSRVTSDFLESYEEWMVQEGRSSTTVGIYLRPLRALFNEAIASGEVPLELYPFGKRKYQIPSGVNVKKALGLKDIQKIFDYAPATESEARNRDLWLFSYLCSGMNVKDMARLTYKQVEKETITFVRSKTARSTRQKQKNITVSLLREAEEIIQKWGNKPPIPESYIFPILTPGLTPEQELAKVKQATKTINKYMQRITKALKLEKDVTTYTARHSFSTVLKRSGAPTALISESLGHSSEKTTQHYLDSFEDETKRQYLKNLTAFAKGKE</sequence>
<dbReference type="Pfam" id="PF13102">
    <property type="entry name" value="Phage_int_SAM_5"/>
    <property type="match status" value="1"/>
</dbReference>
<dbReference type="InterPro" id="IPR002104">
    <property type="entry name" value="Integrase_catalytic"/>
</dbReference>
<name>A0ABS7CQF4_9BACT</name>
<dbReference type="Gene3D" id="1.10.443.10">
    <property type="entry name" value="Intergrase catalytic core"/>
    <property type="match status" value="1"/>
</dbReference>
<organism evidence="5 6">
    <name type="scientific">Pontibacter aydingkolensis</name>
    <dbReference type="NCBI Taxonomy" id="1911536"/>
    <lineage>
        <taxon>Bacteria</taxon>
        <taxon>Pseudomonadati</taxon>
        <taxon>Bacteroidota</taxon>
        <taxon>Cytophagia</taxon>
        <taxon>Cytophagales</taxon>
        <taxon>Hymenobacteraceae</taxon>
        <taxon>Pontibacter</taxon>
    </lineage>
</organism>
<evidence type="ECO:0000313" key="6">
    <source>
        <dbReference type="Proteomes" id="UP000813018"/>
    </source>
</evidence>
<comment type="similarity">
    <text evidence="1">Belongs to the 'phage' integrase family.</text>
</comment>
<dbReference type="InterPro" id="IPR010998">
    <property type="entry name" value="Integrase_recombinase_N"/>
</dbReference>
<dbReference type="PROSITE" id="PS51898">
    <property type="entry name" value="TYR_RECOMBINASE"/>
    <property type="match status" value="1"/>
</dbReference>
<dbReference type="InterPro" id="IPR013762">
    <property type="entry name" value="Integrase-like_cat_sf"/>
</dbReference>
<dbReference type="SUPFAM" id="SSF56349">
    <property type="entry name" value="DNA breaking-rejoining enzymes"/>
    <property type="match status" value="1"/>
</dbReference>
<accession>A0ABS7CQF4</accession>
<keyword evidence="2" id="KW-0238">DNA-binding</keyword>